<evidence type="ECO:0000313" key="2">
    <source>
        <dbReference type="EMBL" id="CAB4154806.1"/>
    </source>
</evidence>
<dbReference type="EMBL" id="LR796623">
    <property type="protein sequence ID" value="CAB4154806.1"/>
    <property type="molecule type" value="Genomic_DNA"/>
</dbReference>
<accession>A0A6J5N9U2</accession>
<name>A0A6J5N9U2_9CAUD</name>
<sequence length="122" mass="13429">MSSPKAGAQIVDLFEALKQSLEEARATQKAKEHVKHVRKPKLGGGNLFYREKKGGPHQTLCGAEATIYDLPFKSFQTPAGVERLGAGLCAECVRLRLEVSARPQQNQKQTRRAAKAARTENE</sequence>
<gene>
    <name evidence="2" type="ORF">UFOVP650_36</name>
</gene>
<evidence type="ECO:0000256" key="1">
    <source>
        <dbReference type="SAM" id="MobiDB-lite"/>
    </source>
</evidence>
<protein>
    <submittedName>
        <fullName evidence="2">Uncharacterized protein</fullName>
    </submittedName>
</protein>
<organism evidence="2">
    <name type="scientific">uncultured Caudovirales phage</name>
    <dbReference type="NCBI Taxonomy" id="2100421"/>
    <lineage>
        <taxon>Viruses</taxon>
        <taxon>Duplodnaviria</taxon>
        <taxon>Heunggongvirae</taxon>
        <taxon>Uroviricota</taxon>
        <taxon>Caudoviricetes</taxon>
        <taxon>Peduoviridae</taxon>
        <taxon>Maltschvirus</taxon>
        <taxon>Maltschvirus maltsch</taxon>
    </lineage>
</organism>
<feature type="region of interest" description="Disordered" evidence="1">
    <location>
        <begin position="100"/>
        <end position="122"/>
    </location>
</feature>
<proteinExistence type="predicted"/>
<reference evidence="2" key="1">
    <citation type="submission" date="2020-04" db="EMBL/GenBank/DDBJ databases">
        <authorList>
            <person name="Chiriac C."/>
            <person name="Salcher M."/>
            <person name="Ghai R."/>
            <person name="Kavagutti S V."/>
        </authorList>
    </citation>
    <scope>NUCLEOTIDE SEQUENCE</scope>
</reference>